<dbReference type="Gene3D" id="3.40.50.1820">
    <property type="entry name" value="alpha/beta hydrolase"/>
    <property type="match status" value="2"/>
</dbReference>
<dbReference type="InterPro" id="IPR024983">
    <property type="entry name" value="CHAT_dom"/>
</dbReference>
<dbReference type="Pfam" id="PF12770">
    <property type="entry name" value="CHAT"/>
    <property type="match status" value="1"/>
</dbReference>
<feature type="region of interest" description="Disordered" evidence="1">
    <location>
        <begin position="1"/>
        <end position="25"/>
    </location>
</feature>
<reference evidence="4" key="2">
    <citation type="journal article" date="2020" name="Microorganisms">
        <title>Osmotic Adaptation and Compatible Solute Biosynthesis of Phototrophic Bacteria as Revealed from Genome Analyses.</title>
        <authorList>
            <person name="Imhoff J.F."/>
            <person name="Rahn T."/>
            <person name="Kunzel S."/>
            <person name="Keller A."/>
            <person name="Neulinger S.C."/>
        </authorList>
    </citation>
    <scope>NUCLEOTIDE SEQUENCE</scope>
    <source>
        <strain evidence="4">IM 151</strain>
    </source>
</reference>
<gene>
    <name evidence="4" type="ORF">CKO43_06005</name>
</gene>
<dbReference type="SUPFAM" id="SSF53474">
    <property type="entry name" value="alpha/beta-Hydrolases"/>
    <property type="match status" value="2"/>
</dbReference>
<sequence>MRRLARHRPLPDARPRPAAPGTAMASQTITFIVPGRLQRGAARDGTPQAGRSALPGRVLESVQLGALRAGGERQRLVARIGQDAVALHLQGGPVLVLHPEHARDLACAQAGTPRPSRGAAAADVVELSPSLRWAGLEQAAPTRGAGFLGEVLLSAVEILTDLGRDALADAAVEAVAARADGQTGDAVYALAPDTLPALKGRPPCAAGSIAARADGGPLLVLAHGTFVDTASTFAKLWSEHAAGVQRLFGHYGGRVYALDHPTLGQSPVRNALTLVQALAPGQPLRLHLLTHSRGGLVAEVLARVAAGPDAALADFDRLEAQDGGWGDAARVLRPELQALADAVKQCDLRVERILRVACPARGTLLASHRLDAYISVLKWALELAQIPVAPALVGLLGEVARRREDWLQLPGLAAMTPDNPLLQWLNLSDASLPGELRVVAGDLQGDTLGSWVKTLLADAFYWTDNDLVVQTRSMYGGTRRADGAAFVLERGARVTHFDYFRNTRSVEAVVQGLTEDRPDGFATIGPLSWAGREADGLRGGAAPRADGRAGAELPAVFVLPGILGSNLAVDGRRIWLGPHFLGSLPLLQYDPDHADAVQPDGPVAAVYEDLVRHLERSHEVIAFGYDWRRPLEDEAARLGDAVLQALDARVASGQPVRLLAHSMGGLLARTLQLERPELWQRLMERPGARLLMLGTPNAGSWSPMQVLSGDDSFGNTMAAFGMPLRDHQARTLMAGFPGFLQLQAGLCDARLGLGDSATWKAIAARDLEAARRFNWWHRPSDGWDETVPAYEWGVPGPAVLARAVALRERLDRQVQEALPAFADRLLLVTGRAKFTPDGFEWSEHGLEYRDAVDGGDGRVPLPSALLPGVRTWTLDCEHGALPTRAEAFDAYVELLERGDTTRLAPLARPDAAAVAVAHQLSRPARGQRDDATPAGDPASVFRLPARGAEGAAPRRTPPPLRIKVHNGNLCFVRQPLVVGHYDSLRLEGTERAVDTLVGGAMGQALSLGLYPNGLGRCQVFLNPSPLADSGVLVPRPQAVVVVGLGPEGGLAGNELADAVRLGVLAWAQRLVESGHGGADFDLAATLLGSGGLGVSPGSAARAIAQGVRDANALLARKSWPGVQALTLVELFLERAVEAWKGLRVQATAAPGTLEVEPRVESGLGALRRSLDAYRGTDYDFIRVNSAAADFIEFTLDSHRARSEVRACKAQRKLIAEIVACAARDANDDPQLGRTLFQLLVPVELEPFLGGTTSTVLELDAGTAGIPWELLDTQQAGQPGVETRPWAIRSRLLRKLRTPHYREQVSDASADDAVLVIGEPSAAPLPYARLPGARHEAQAVADLFRGAGGVGSDRVRALIASEQGPGDDALAVVNALLERRYRIVHVAGHGEPGAKGGVVLSGKTVLGAAEIQAMRTVPELVFVNCCHLGARDAGELLAGPDGFDRARFAATVSEALIDIGVRCVIAAGWAVDDAAAEAFARTLYRVLLAGEPFVEAVAQARLAAWHEGGNTWAAYQCYGDPNWCFRPRSGDAQTVAPRSGGDSEEIGSPVGLALALEEIAIEARFSSPDGRGARAERLRRLEARFQAPWGGMGAVAEAYAVAWAELGEDRKAIGWYQAALAANDGSASMRAAEQLANLSARAAWEQLQAAERDAAPAPRAARRGARTAGRPELDAARQALLDAVAQLQRLVALQPTIERLALIGSVHKRRVMLERLAADAAAEHAALVEMQQAYAAAEGLARDRHDPQLHYPLSNRLAAELALHAGKAGWAGLDPDAVAELRQALEQRMAEQPEFWAAASLVELDLMLALGAGEAGLAAALQGIRSRFEDLHNRVPGSRHWASVLDHAEFVLQPAPARRAEAARDAAGELLQLLRGWAGR</sequence>
<dbReference type="Pfam" id="PF02450">
    <property type="entry name" value="LCAT"/>
    <property type="match status" value="1"/>
</dbReference>
<comment type="caution">
    <text evidence="4">The sequence shown here is derived from an EMBL/GenBank/DDBJ whole genome shotgun (WGS) entry which is preliminary data.</text>
</comment>
<keyword evidence="5" id="KW-1185">Reference proteome</keyword>
<dbReference type="Pfam" id="PF24096">
    <property type="entry name" value="DUF7379"/>
    <property type="match status" value="1"/>
</dbReference>
<evidence type="ECO:0000259" key="2">
    <source>
        <dbReference type="Pfam" id="PF12770"/>
    </source>
</evidence>
<feature type="region of interest" description="Disordered" evidence="1">
    <location>
        <begin position="920"/>
        <end position="941"/>
    </location>
</feature>
<dbReference type="InterPro" id="IPR055803">
    <property type="entry name" value="DUF7379"/>
</dbReference>
<reference evidence="4" key="1">
    <citation type="submission" date="2017-08" db="EMBL/GenBank/DDBJ databases">
        <authorList>
            <person name="Imhoff J.F."/>
            <person name="Rahn T."/>
            <person name="Kuenzel S."/>
            <person name="Neulinger S.C."/>
        </authorList>
    </citation>
    <scope>NUCLEOTIDE SEQUENCE</scope>
    <source>
        <strain evidence="4">IM 151</strain>
    </source>
</reference>
<evidence type="ECO:0008006" key="6">
    <source>
        <dbReference type="Google" id="ProtNLM"/>
    </source>
</evidence>
<evidence type="ECO:0000313" key="4">
    <source>
        <dbReference type="EMBL" id="MBK1712331.1"/>
    </source>
</evidence>
<dbReference type="InterPro" id="IPR003386">
    <property type="entry name" value="LACT/PDAT_acylTrfase"/>
</dbReference>
<feature type="region of interest" description="Disordered" evidence="1">
    <location>
        <begin position="1648"/>
        <end position="1668"/>
    </location>
</feature>
<evidence type="ECO:0000256" key="1">
    <source>
        <dbReference type="SAM" id="MobiDB-lite"/>
    </source>
</evidence>
<feature type="domain" description="DUF7379" evidence="3">
    <location>
        <begin position="219"/>
        <end position="305"/>
    </location>
</feature>
<dbReference type="InterPro" id="IPR029058">
    <property type="entry name" value="AB_hydrolase_fold"/>
</dbReference>
<accession>A0ABS1DRJ8</accession>
<feature type="domain" description="CHAT" evidence="2">
    <location>
        <begin position="1231"/>
        <end position="1519"/>
    </location>
</feature>
<organism evidence="4 5">
    <name type="scientific">Rubrivivax gelatinosus</name>
    <name type="common">Rhodocyclus gelatinosus</name>
    <name type="synonym">Rhodopseudomonas gelatinosa</name>
    <dbReference type="NCBI Taxonomy" id="28068"/>
    <lineage>
        <taxon>Bacteria</taxon>
        <taxon>Pseudomonadati</taxon>
        <taxon>Pseudomonadota</taxon>
        <taxon>Betaproteobacteria</taxon>
        <taxon>Burkholderiales</taxon>
        <taxon>Sphaerotilaceae</taxon>
        <taxon>Rubrivivax</taxon>
    </lineage>
</organism>
<protein>
    <recommendedName>
        <fullName evidence="6">CHAT domain-containing protein</fullName>
    </recommendedName>
</protein>
<evidence type="ECO:0000313" key="5">
    <source>
        <dbReference type="Proteomes" id="UP001041814"/>
    </source>
</evidence>
<name>A0ABS1DRJ8_RUBGE</name>
<proteinExistence type="predicted"/>
<evidence type="ECO:0000259" key="3">
    <source>
        <dbReference type="Pfam" id="PF24096"/>
    </source>
</evidence>
<dbReference type="EMBL" id="NRRU01000016">
    <property type="protein sequence ID" value="MBK1712331.1"/>
    <property type="molecule type" value="Genomic_DNA"/>
</dbReference>
<dbReference type="Proteomes" id="UP001041814">
    <property type="component" value="Unassembled WGS sequence"/>
</dbReference>